<sequence length="353" mass="39854">MNLAISYQQVRINGRRSPLTLLRRDSRMGVRVDMIRDEKADESVCARECHTTFGPLISVAGYELAQQAAKHRPKSQIDFLTTHRPCIYQAKKMPTVASPEAAALQINLLNDRSVNASIALVFWEYLITMRYEWDFLSAHRWTAVTWVFLINRYLMLATAIVKGPIYNSQTPSLCFPLSSRPWSRAAVGSCPGGDEWVRLQSGIPRLHRHASHWLDLRVRDVRKHHSDHKFSTKTFSTVKRAKSIGIDPVDEDVTVPVILADVMSPLLVSRFLINLRQDDDTQEPESETKGASQTTTVDFRRYTAHSMIGNMGGSLDDGIQDTSDEYLEDTEAIADELGTDEAVQEIPRDNAEP</sequence>
<gene>
    <name evidence="1" type="ORF">NM688_g5762</name>
</gene>
<dbReference type="Proteomes" id="UP001148662">
    <property type="component" value="Unassembled WGS sequence"/>
</dbReference>
<organism evidence="1 2">
    <name type="scientific">Phlebia brevispora</name>
    <dbReference type="NCBI Taxonomy" id="194682"/>
    <lineage>
        <taxon>Eukaryota</taxon>
        <taxon>Fungi</taxon>
        <taxon>Dikarya</taxon>
        <taxon>Basidiomycota</taxon>
        <taxon>Agaricomycotina</taxon>
        <taxon>Agaricomycetes</taxon>
        <taxon>Polyporales</taxon>
        <taxon>Meruliaceae</taxon>
        <taxon>Phlebia</taxon>
    </lineage>
</organism>
<dbReference type="EMBL" id="JANHOG010001095">
    <property type="protein sequence ID" value="KAJ3544281.1"/>
    <property type="molecule type" value="Genomic_DNA"/>
</dbReference>
<reference evidence="1" key="1">
    <citation type="submission" date="2022-07" db="EMBL/GenBank/DDBJ databases">
        <title>Genome Sequence of Phlebia brevispora.</title>
        <authorList>
            <person name="Buettner E."/>
        </authorList>
    </citation>
    <scope>NUCLEOTIDE SEQUENCE</scope>
    <source>
        <strain evidence="1">MPL23</strain>
    </source>
</reference>
<protein>
    <submittedName>
        <fullName evidence="1">Uncharacterized protein</fullName>
    </submittedName>
</protein>
<evidence type="ECO:0000313" key="2">
    <source>
        <dbReference type="Proteomes" id="UP001148662"/>
    </source>
</evidence>
<evidence type="ECO:0000313" key="1">
    <source>
        <dbReference type="EMBL" id="KAJ3544281.1"/>
    </source>
</evidence>
<keyword evidence="2" id="KW-1185">Reference proteome</keyword>
<proteinExistence type="predicted"/>
<name>A0ACC1SQA4_9APHY</name>
<comment type="caution">
    <text evidence="1">The sequence shown here is derived from an EMBL/GenBank/DDBJ whole genome shotgun (WGS) entry which is preliminary data.</text>
</comment>
<accession>A0ACC1SQA4</accession>